<dbReference type="Pfam" id="PF00067">
    <property type="entry name" value="p450"/>
    <property type="match status" value="1"/>
</dbReference>
<keyword evidence="3" id="KW-1185">Reference proteome</keyword>
<protein>
    <submittedName>
        <fullName evidence="2">Uncharacterized protein</fullName>
    </submittedName>
</protein>
<dbReference type="InterPro" id="IPR001128">
    <property type="entry name" value="Cyt_P450"/>
</dbReference>
<accession>A0A183MMZ6</accession>
<dbReference type="EMBL" id="UZAI01017370">
    <property type="protein sequence ID" value="VDP23809.1"/>
    <property type="molecule type" value="Genomic_DNA"/>
</dbReference>
<dbReference type="InterPro" id="IPR036396">
    <property type="entry name" value="Cyt_P450_sf"/>
</dbReference>
<dbReference type="STRING" id="48269.A0A183MMZ6"/>
<proteinExistence type="inferred from homology"/>
<reference evidence="2 3" key="1">
    <citation type="submission" date="2018-11" db="EMBL/GenBank/DDBJ databases">
        <authorList>
            <consortium name="Pathogen Informatics"/>
        </authorList>
    </citation>
    <scope>NUCLEOTIDE SEQUENCE [LARGE SCALE GENOMIC DNA]</scope>
    <source>
        <strain evidence="2 3">Zambia</strain>
    </source>
</reference>
<evidence type="ECO:0000313" key="3">
    <source>
        <dbReference type="Proteomes" id="UP000277204"/>
    </source>
</evidence>
<evidence type="ECO:0000256" key="1">
    <source>
        <dbReference type="ARBA" id="ARBA00010617"/>
    </source>
</evidence>
<organism evidence="2 3">
    <name type="scientific">Schistosoma margrebowiei</name>
    <dbReference type="NCBI Taxonomy" id="48269"/>
    <lineage>
        <taxon>Eukaryota</taxon>
        <taxon>Metazoa</taxon>
        <taxon>Spiralia</taxon>
        <taxon>Lophotrochozoa</taxon>
        <taxon>Platyhelminthes</taxon>
        <taxon>Trematoda</taxon>
        <taxon>Digenea</taxon>
        <taxon>Strigeidida</taxon>
        <taxon>Schistosomatoidea</taxon>
        <taxon>Schistosomatidae</taxon>
        <taxon>Schistosoma</taxon>
    </lineage>
</organism>
<dbReference type="GO" id="GO:0005506">
    <property type="term" value="F:iron ion binding"/>
    <property type="evidence" value="ECO:0007669"/>
    <property type="project" value="InterPro"/>
</dbReference>
<comment type="similarity">
    <text evidence="1">Belongs to the cytochrome P450 family.</text>
</comment>
<dbReference type="Gene3D" id="1.10.630.10">
    <property type="entry name" value="Cytochrome P450"/>
    <property type="match status" value="1"/>
</dbReference>
<dbReference type="AlphaFoldDB" id="A0A183MMZ6"/>
<sequence>MEPPPRLYTYKGLFTESRSLDLTLKIISTVLSFLVFLFLIAWRVSKRVSNCDSSIKNLKHYNNPPIDKRLRFNSFNDLCQNGSFSLTSFYASRRRKFPLMRGYLNKQKVIFVEDWKVITLYNQFPLLDLHYSSAPKSFRRKWCGLMIADDTLQFRSELIELVLLAFNSLPIKIFERIGHLGADPQLLGSILVSTNNCAKFEKRLDMWICSVYSEVFFFGPSEIFCETASDNTFRFGREKFILDLRKCIISLESLHTHGNFIEKSNVFKAILQPFLNNPSPHNTNELITMFHSLINPLIHYYLDTFLNSEERKENTNNPDGNLAYLQRSEKPTNLLLQLINTYHYLKEEGSSNEFLTLTHIIHLLGECCLITRYTMNKTLKTLLTVLAIKPKWQDNVRKECKQFLELQYNHKTQRSASLCSHPLSHLCMSLEHTKCLVWTKALIQETLRLCVPGWPFGCLRQALRDGKILNQDFAEGELVLFDEPSYYSDPDLWAPDEIGEGPTKYQPHRVFDPSRFIEKLPIAGNSTMLELSLPAHWARNVFQRYTVCVPYQFIYLMLTTTLVHFFGTAWESYLTDEQIKPDYTDDFLIWSNDLPEADIRINFS</sequence>
<dbReference type="Proteomes" id="UP000277204">
    <property type="component" value="Unassembled WGS sequence"/>
</dbReference>
<dbReference type="GO" id="GO:0004497">
    <property type="term" value="F:monooxygenase activity"/>
    <property type="evidence" value="ECO:0007669"/>
    <property type="project" value="InterPro"/>
</dbReference>
<evidence type="ECO:0000313" key="2">
    <source>
        <dbReference type="EMBL" id="VDP23809.1"/>
    </source>
</evidence>
<gene>
    <name evidence="2" type="ORF">SMRZ_LOCUS17421</name>
</gene>
<dbReference type="SUPFAM" id="SSF48264">
    <property type="entry name" value="Cytochrome P450"/>
    <property type="match status" value="1"/>
</dbReference>
<name>A0A183MMZ6_9TREM</name>
<dbReference type="GO" id="GO:0020037">
    <property type="term" value="F:heme binding"/>
    <property type="evidence" value="ECO:0007669"/>
    <property type="project" value="InterPro"/>
</dbReference>
<dbReference type="GO" id="GO:0016705">
    <property type="term" value="F:oxidoreductase activity, acting on paired donors, with incorporation or reduction of molecular oxygen"/>
    <property type="evidence" value="ECO:0007669"/>
    <property type="project" value="InterPro"/>
</dbReference>